<accession>A0A8S9LQM8</accession>
<sequence length="70" mass="7710">MKRARSIEGEYQPIYSRDFADGNDALKGSYLASVLMPLKPSSVIGRLRTIDCHPAKSKSDEQRRSLGLAG</sequence>
<name>A0A8S9LQM8_BRACR</name>
<reference evidence="1" key="1">
    <citation type="submission" date="2019-12" db="EMBL/GenBank/DDBJ databases">
        <title>Genome sequencing and annotation of Brassica cretica.</title>
        <authorList>
            <person name="Studholme D.J."/>
            <person name="Sarris P.F."/>
        </authorList>
    </citation>
    <scope>NUCLEOTIDE SEQUENCE</scope>
    <source>
        <strain evidence="1">PFS-102/07</strain>
        <tissue evidence="1">Leaf</tissue>
    </source>
</reference>
<protein>
    <submittedName>
        <fullName evidence="1">Uncharacterized protein</fullName>
    </submittedName>
</protein>
<evidence type="ECO:0000313" key="1">
    <source>
        <dbReference type="EMBL" id="KAF2609904.1"/>
    </source>
</evidence>
<gene>
    <name evidence="1" type="ORF">F2Q70_00011296</name>
</gene>
<dbReference type="AlphaFoldDB" id="A0A8S9LQM8"/>
<proteinExistence type="predicted"/>
<comment type="caution">
    <text evidence="1">The sequence shown here is derived from an EMBL/GenBank/DDBJ whole genome shotgun (WGS) entry which is preliminary data.</text>
</comment>
<organism evidence="1">
    <name type="scientific">Brassica cretica</name>
    <name type="common">Mustard</name>
    <dbReference type="NCBI Taxonomy" id="69181"/>
    <lineage>
        <taxon>Eukaryota</taxon>
        <taxon>Viridiplantae</taxon>
        <taxon>Streptophyta</taxon>
        <taxon>Embryophyta</taxon>
        <taxon>Tracheophyta</taxon>
        <taxon>Spermatophyta</taxon>
        <taxon>Magnoliopsida</taxon>
        <taxon>eudicotyledons</taxon>
        <taxon>Gunneridae</taxon>
        <taxon>Pentapetalae</taxon>
        <taxon>rosids</taxon>
        <taxon>malvids</taxon>
        <taxon>Brassicales</taxon>
        <taxon>Brassicaceae</taxon>
        <taxon>Brassiceae</taxon>
        <taxon>Brassica</taxon>
    </lineage>
</organism>
<dbReference type="EMBL" id="QGKY02000089">
    <property type="protein sequence ID" value="KAF2609904.1"/>
    <property type="molecule type" value="Genomic_DNA"/>
</dbReference>